<proteinExistence type="predicted"/>
<dbReference type="Proteomes" id="UP000628710">
    <property type="component" value="Unassembled WGS sequence"/>
</dbReference>
<dbReference type="GO" id="GO:0043565">
    <property type="term" value="F:sequence-specific DNA binding"/>
    <property type="evidence" value="ECO:0007669"/>
    <property type="project" value="InterPro"/>
</dbReference>
<evidence type="ECO:0000256" key="2">
    <source>
        <dbReference type="ARBA" id="ARBA00023125"/>
    </source>
</evidence>
<dbReference type="SMART" id="SM00342">
    <property type="entry name" value="HTH_ARAC"/>
    <property type="match status" value="1"/>
</dbReference>
<dbReference type="RefSeq" id="WP_233402541.1">
    <property type="nucleotide sequence ID" value="NZ_JAEMNX010000001.1"/>
</dbReference>
<dbReference type="Pfam" id="PF01965">
    <property type="entry name" value="DJ-1_PfpI"/>
    <property type="match status" value="1"/>
</dbReference>
<evidence type="ECO:0000256" key="3">
    <source>
        <dbReference type="ARBA" id="ARBA00023163"/>
    </source>
</evidence>
<dbReference type="InterPro" id="IPR029062">
    <property type="entry name" value="Class_I_gatase-like"/>
</dbReference>
<dbReference type="PANTHER" id="PTHR43130">
    <property type="entry name" value="ARAC-FAMILY TRANSCRIPTIONAL REGULATOR"/>
    <property type="match status" value="1"/>
</dbReference>
<dbReference type="SUPFAM" id="SSF52317">
    <property type="entry name" value="Class I glutamine amidotransferase-like"/>
    <property type="match status" value="1"/>
</dbReference>
<evidence type="ECO:0000313" key="5">
    <source>
        <dbReference type="EMBL" id="MBJ7536246.1"/>
    </source>
</evidence>
<dbReference type="Pfam" id="PF12833">
    <property type="entry name" value="HTH_18"/>
    <property type="match status" value="1"/>
</dbReference>
<keyword evidence="1" id="KW-0805">Transcription regulation</keyword>
<reference evidence="5" key="1">
    <citation type="submission" date="2020-12" db="EMBL/GenBank/DDBJ databases">
        <title>Marinomonas arctica sp. nov., a psychrotolerant bacterium isolated from the Arctic.</title>
        <authorList>
            <person name="Zhang Y."/>
        </authorList>
    </citation>
    <scope>NUCLEOTIDE SEQUENCE</scope>
    <source>
        <strain evidence="5">C1424</strain>
    </source>
</reference>
<keyword evidence="6" id="KW-1185">Reference proteome</keyword>
<dbReference type="Gene3D" id="3.40.50.880">
    <property type="match status" value="1"/>
</dbReference>
<dbReference type="PROSITE" id="PS00041">
    <property type="entry name" value="HTH_ARAC_FAMILY_1"/>
    <property type="match status" value="1"/>
</dbReference>
<accession>A0A934N4Q3</accession>
<dbReference type="EMBL" id="JAEMNX010000001">
    <property type="protein sequence ID" value="MBJ7536246.1"/>
    <property type="molecule type" value="Genomic_DNA"/>
</dbReference>
<dbReference type="InterPro" id="IPR018062">
    <property type="entry name" value="HTH_AraC-typ_CS"/>
</dbReference>
<sequence length="309" mass="35033">MDRKTIKIGVLNYQGCLQSAAFGLQEMFVLANRLFTEQKLAVEFQCELLTTDVLPEMAYAVLLIPPSGPTHAYLQEDKSITAWLLEQYQQGCVLASACAGAFILARTGLLNKRSCTTHWGLETSFREHFPQAELKTEAILLNHGDIMTAGGMMSWLDLGFEVVTQFSTLSVLRQLGRILVIDTGPREQRFYRTFKPNFQHGDETIVSVQQYLGSHFYLAIGMNELAQRACLSERTLQRRFLKATGLGANQYLQRLRVQKACDLLESSQQTFETIAYDVGYQDAGSFRKLFVREMGLSPKVFREKFRTLI</sequence>
<dbReference type="InterPro" id="IPR018060">
    <property type="entry name" value="HTH_AraC"/>
</dbReference>
<organism evidence="5 6">
    <name type="scientific">Marinomonas transparens</name>
    <dbReference type="NCBI Taxonomy" id="2795388"/>
    <lineage>
        <taxon>Bacteria</taxon>
        <taxon>Pseudomonadati</taxon>
        <taxon>Pseudomonadota</taxon>
        <taxon>Gammaproteobacteria</taxon>
        <taxon>Oceanospirillales</taxon>
        <taxon>Oceanospirillaceae</taxon>
        <taxon>Marinomonas</taxon>
    </lineage>
</organism>
<dbReference type="InterPro" id="IPR052158">
    <property type="entry name" value="INH-QAR"/>
</dbReference>
<evidence type="ECO:0000256" key="1">
    <source>
        <dbReference type="ARBA" id="ARBA00023015"/>
    </source>
</evidence>
<dbReference type="PROSITE" id="PS01124">
    <property type="entry name" value="HTH_ARAC_FAMILY_2"/>
    <property type="match status" value="1"/>
</dbReference>
<keyword evidence="2" id="KW-0238">DNA-binding</keyword>
<protein>
    <submittedName>
        <fullName evidence="5">Helix-turn-helix domain-containing protein</fullName>
    </submittedName>
</protein>
<dbReference type="PANTHER" id="PTHR43130:SF3">
    <property type="entry name" value="HTH-TYPE TRANSCRIPTIONAL REGULATOR RV1931C"/>
    <property type="match status" value="1"/>
</dbReference>
<dbReference type="InterPro" id="IPR009057">
    <property type="entry name" value="Homeodomain-like_sf"/>
</dbReference>
<feature type="domain" description="HTH araC/xylS-type" evidence="4">
    <location>
        <begin position="206"/>
        <end position="304"/>
    </location>
</feature>
<dbReference type="Gene3D" id="1.10.10.60">
    <property type="entry name" value="Homeodomain-like"/>
    <property type="match status" value="2"/>
</dbReference>
<dbReference type="SUPFAM" id="SSF46689">
    <property type="entry name" value="Homeodomain-like"/>
    <property type="match status" value="2"/>
</dbReference>
<dbReference type="AlphaFoldDB" id="A0A934N4Q3"/>
<dbReference type="GO" id="GO:0003700">
    <property type="term" value="F:DNA-binding transcription factor activity"/>
    <property type="evidence" value="ECO:0007669"/>
    <property type="project" value="InterPro"/>
</dbReference>
<gene>
    <name evidence="5" type="ORF">I8J31_00985</name>
</gene>
<evidence type="ECO:0000259" key="4">
    <source>
        <dbReference type="PROSITE" id="PS01124"/>
    </source>
</evidence>
<evidence type="ECO:0000313" key="6">
    <source>
        <dbReference type="Proteomes" id="UP000628710"/>
    </source>
</evidence>
<dbReference type="InterPro" id="IPR002818">
    <property type="entry name" value="DJ-1/PfpI"/>
</dbReference>
<keyword evidence="3" id="KW-0804">Transcription</keyword>
<name>A0A934N4Q3_9GAMM</name>
<comment type="caution">
    <text evidence="5">The sequence shown here is derived from an EMBL/GenBank/DDBJ whole genome shotgun (WGS) entry which is preliminary data.</text>
</comment>